<dbReference type="PANTHER" id="PTHR43072">
    <property type="entry name" value="N-ACETYLTRANSFERASE"/>
    <property type="match status" value="1"/>
</dbReference>
<protein>
    <submittedName>
        <fullName evidence="2">GNAT family N-acetyltransferase</fullName>
        <ecNumber evidence="2">2.3.1.-</ecNumber>
    </submittedName>
</protein>
<gene>
    <name evidence="2" type="ORF">ACFP2T_28340</name>
</gene>
<dbReference type="SUPFAM" id="SSF55729">
    <property type="entry name" value="Acyl-CoA N-acyltransferases (Nat)"/>
    <property type="match status" value="1"/>
</dbReference>
<dbReference type="Gene3D" id="3.40.50.300">
    <property type="entry name" value="P-loop containing nucleotide triphosphate hydrolases"/>
    <property type="match status" value="1"/>
</dbReference>
<dbReference type="InterPro" id="IPR027417">
    <property type="entry name" value="P-loop_NTPase"/>
</dbReference>
<dbReference type="Proteomes" id="UP001596203">
    <property type="component" value="Unassembled WGS sequence"/>
</dbReference>
<accession>A0ABW1KFT2</accession>
<dbReference type="EC" id="2.3.1.-" evidence="2"/>
<organism evidence="2 3">
    <name type="scientific">Plantactinospora solaniradicis</name>
    <dbReference type="NCBI Taxonomy" id="1723736"/>
    <lineage>
        <taxon>Bacteria</taxon>
        <taxon>Bacillati</taxon>
        <taxon>Actinomycetota</taxon>
        <taxon>Actinomycetes</taxon>
        <taxon>Micromonosporales</taxon>
        <taxon>Micromonosporaceae</taxon>
        <taxon>Plantactinospora</taxon>
    </lineage>
</organism>
<evidence type="ECO:0000313" key="2">
    <source>
        <dbReference type="EMBL" id="MFC6020092.1"/>
    </source>
</evidence>
<evidence type="ECO:0000313" key="3">
    <source>
        <dbReference type="Proteomes" id="UP001596203"/>
    </source>
</evidence>
<dbReference type="InterPro" id="IPR000182">
    <property type="entry name" value="GNAT_dom"/>
</dbReference>
<reference evidence="3" key="1">
    <citation type="journal article" date="2019" name="Int. J. Syst. Evol. Microbiol.">
        <title>The Global Catalogue of Microorganisms (GCM) 10K type strain sequencing project: providing services to taxonomists for standard genome sequencing and annotation.</title>
        <authorList>
            <consortium name="The Broad Institute Genomics Platform"/>
            <consortium name="The Broad Institute Genome Sequencing Center for Infectious Disease"/>
            <person name="Wu L."/>
            <person name="Ma J."/>
        </authorList>
    </citation>
    <scope>NUCLEOTIDE SEQUENCE [LARGE SCALE GENOMIC DNA]</scope>
    <source>
        <strain evidence="3">ZS-35-S2</strain>
    </source>
</reference>
<dbReference type="RefSeq" id="WP_377426840.1">
    <property type="nucleotide sequence ID" value="NZ_JBHSPR010000029.1"/>
</dbReference>
<keyword evidence="2" id="KW-0808">Transferase</keyword>
<keyword evidence="3" id="KW-1185">Reference proteome</keyword>
<dbReference type="Gene3D" id="3.40.630.30">
    <property type="match status" value="1"/>
</dbReference>
<dbReference type="GO" id="GO:0016746">
    <property type="term" value="F:acyltransferase activity"/>
    <property type="evidence" value="ECO:0007669"/>
    <property type="project" value="UniProtKB-KW"/>
</dbReference>
<comment type="caution">
    <text evidence="2">The sequence shown here is derived from an EMBL/GenBank/DDBJ whole genome shotgun (WGS) entry which is preliminary data.</text>
</comment>
<dbReference type="InterPro" id="IPR016181">
    <property type="entry name" value="Acyl_CoA_acyltransferase"/>
</dbReference>
<sequence length="335" mass="35580">MIRRVPAADVQLFDRASRRFGAAAGGGGQAFLGSPGALAFVASHGAEIVGWCWGYHLIRPDTSSMLYLHRLEVAPEHRRLGIGRALLHAFMSAGAQAGATRMFLTTGETNAPARTLYESLGGGLAAQGPTVNYWFLLNPDATASARPASGPKAVQTSVCQALLLTGVAGVGKSTVADAIGGVLTEAGHATAVVDTDMLAQFGPSPSVSPPGGRFYDELKCLNLASVWANFRAAGARFLIAATVIDSQAQREQYAESLAGCDVCLVRLIADVDTVRNRLRQRDTGSKLEQHLRALDEHRPIPTEALVEDFTVTNDRTPAEVATEILVRASWMDEVN</sequence>
<evidence type="ECO:0000259" key="1">
    <source>
        <dbReference type="PROSITE" id="PS51186"/>
    </source>
</evidence>
<keyword evidence="2" id="KW-0012">Acyltransferase</keyword>
<dbReference type="EMBL" id="JBHSPR010000029">
    <property type="protein sequence ID" value="MFC6020092.1"/>
    <property type="molecule type" value="Genomic_DNA"/>
</dbReference>
<proteinExistence type="predicted"/>
<dbReference type="PROSITE" id="PS51186">
    <property type="entry name" value="GNAT"/>
    <property type="match status" value="1"/>
</dbReference>
<feature type="domain" description="N-acetyltransferase" evidence="1">
    <location>
        <begin position="1"/>
        <end position="142"/>
    </location>
</feature>
<dbReference type="Pfam" id="PF13671">
    <property type="entry name" value="AAA_33"/>
    <property type="match status" value="1"/>
</dbReference>
<dbReference type="SUPFAM" id="SSF52540">
    <property type="entry name" value="P-loop containing nucleoside triphosphate hydrolases"/>
    <property type="match status" value="1"/>
</dbReference>
<dbReference type="CDD" id="cd04301">
    <property type="entry name" value="NAT_SF"/>
    <property type="match status" value="1"/>
</dbReference>
<dbReference type="Pfam" id="PF00583">
    <property type="entry name" value="Acetyltransf_1"/>
    <property type="match status" value="1"/>
</dbReference>
<name>A0ABW1KFT2_9ACTN</name>